<keyword evidence="1" id="KW-0175">Coiled coil</keyword>
<dbReference type="Proteomes" id="UP000013270">
    <property type="component" value="Unassembled WGS sequence"/>
</dbReference>
<evidence type="ECO:0000313" key="3">
    <source>
        <dbReference type="Proteomes" id="UP000013270"/>
    </source>
</evidence>
<reference evidence="2 3" key="1">
    <citation type="submission" date="2013-02" db="EMBL/GenBank/DDBJ databases">
        <title>The Genome Sequence of Acinetobacter bereziniae NIPH 3.</title>
        <authorList>
            <consortium name="The Broad Institute Genome Sequencing Platform"/>
            <consortium name="The Broad Institute Genome Sequencing Center for Infectious Disease"/>
            <person name="Cerqueira G."/>
            <person name="Feldgarden M."/>
            <person name="Courvalin P."/>
            <person name="Perichon B."/>
            <person name="Grillot-Courvalin C."/>
            <person name="Clermont D."/>
            <person name="Rocha E."/>
            <person name="Yoon E.-J."/>
            <person name="Nemec A."/>
            <person name="Walker B."/>
            <person name="Young S.K."/>
            <person name="Zeng Q."/>
            <person name="Gargeya S."/>
            <person name="Fitzgerald M."/>
            <person name="Haas B."/>
            <person name="Abouelleil A."/>
            <person name="Alvarado L."/>
            <person name="Arachchi H.M."/>
            <person name="Berlin A.M."/>
            <person name="Chapman S.B."/>
            <person name="Dewar J."/>
            <person name="Goldberg J."/>
            <person name="Griggs A."/>
            <person name="Gujja S."/>
            <person name="Hansen M."/>
            <person name="Howarth C."/>
            <person name="Imamovic A."/>
            <person name="Larimer J."/>
            <person name="McCowan C."/>
            <person name="Murphy C."/>
            <person name="Neiman D."/>
            <person name="Pearson M."/>
            <person name="Priest M."/>
            <person name="Roberts A."/>
            <person name="Saif S."/>
            <person name="Shea T."/>
            <person name="Sisk P."/>
            <person name="Sykes S."/>
            <person name="Wortman J."/>
            <person name="Nusbaum C."/>
            <person name="Birren B."/>
        </authorList>
    </citation>
    <scope>NUCLEOTIDE SEQUENCE [LARGE SCALE GENOMIC DNA]</scope>
    <source>
        <strain evidence="2 3">NIPH 3</strain>
    </source>
</reference>
<dbReference type="EMBL" id="APPK01000024">
    <property type="protein sequence ID" value="ENV22906.1"/>
    <property type="molecule type" value="Genomic_DNA"/>
</dbReference>
<proteinExistence type="predicted"/>
<organism evidence="2 3">
    <name type="scientific">Acinetobacter bereziniae NIPH 3</name>
    <dbReference type="NCBI Taxonomy" id="1217651"/>
    <lineage>
        <taxon>Bacteria</taxon>
        <taxon>Pseudomonadati</taxon>
        <taxon>Pseudomonadota</taxon>
        <taxon>Gammaproteobacteria</taxon>
        <taxon>Moraxellales</taxon>
        <taxon>Moraxellaceae</taxon>
        <taxon>Acinetobacter</taxon>
    </lineage>
</organism>
<dbReference type="PROSITE" id="PS51257">
    <property type="entry name" value="PROKAR_LIPOPROTEIN"/>
    <property type="match status" value="1"/>
</dbReference>
<feature type="coiled-coil region" evidence="1">
    <location>
        <begin position="27"/>
        <end position="54"/>
    </location>
</feature>
<evidence type="ECO:0008006" key="4">
    <source>
        <dbReference type="Google" id="ProtNLM"/>
    </source>
</evidence>
<evidence type="ECO:0000256" key="1">
    <source>
        <dbReference type="SAM" id="Coils"/>
    </source>
</evidence>
<dbReference type="HOGENOM" id="CLU_1640099_0_0_6"/>
<gene>
    <name evidence="2" type="ORF">F963_01159</name>
</gene>
<dbReference type="RefSeq" id="WP_004829366.1">
    <property type="nucleotide sequence ID" value="NZ_KB849467.1"/>
</dbReference>
<comment type="caution">
    <text evidence="2">The sequence shown here is derived from an EMBL/GenBank/DDBJ whole genome shotgun (WGS) entry which is preliminary data.</text>
</comment>
<protein>
    <recommendedName>
        <fullName evidence="4">DUF3887 domain-containing protein</fullName>
    </recommendedName>
</protein>
<accession>N8XF12</accession>
<dbReference type="PATRIC" id="fig|1217651.3.peg.1128"/>
<sequence length="168" mass="19686">MKKLYKISLISSAFILGACDQVKNFSDQKKQELVAKLEQKMNEKMRELTEQEEQNAEALYIAIRDKDVATIEKLLEPQAYQEMQDDETALLELSSYIPYYDPLLKKERISFGNQYYVGEGHFVIATYLYDYGKSQNRYTVTFRADQTQKNIAGINIHRTFYSSQMKFN</sequence>
<evidence type="ECO:0000313" key="2">
    <source>
        <dbReference type="EMBL" id="ENV22906.1"/>
    </source>
</evidence>
<dbReference type="AlphaFoldDB" id="N8XF12"/>
<name>N8XF12_ACIBZ</name>